<accession>A0A381QZL4</accession>
<name>A0A381QZL4_9ZZZZ</name>
<dbReference type="PROSITE" id="PS50173">
    <property type="entry name" value="UMUC"/>
    <property type="match status" value="1"/>
</dbReference>
<dbReference type="EMBL" id="UINC01001527">
    <property type="protein sequence ID" value="SUZ82923.1"/>
    <property type="molecule type" value="Genomic_DNA"/>
</dbReference>
<reference evidence="3" key="1">
    <citation type="submission" date="2018-05" db="EMBL/GenBank/DDBJ databases">
        <authorList>
            <person name="Lanie J.A."/>
            <person name="Ng W.-L."/>
            <person name="Kazmierczak K.M."/>
            <person name="Andrzejewski T.M."/>
            <person name="Davidsen T.M."/>
            <person name="Wayne K.J."/>
            <person name="Tettelin H."/>
            <person name="Glass J.I."/>
            <person name="Rusch D."/>
            <person name="Podicherti R."/>
            <person name="Tsui H.-C.T."/>
            <person name="Winkler M.E."/>
        </authorList>
    </citation>
    <scope>NUCLEOTIDE SEQUENCE</scope>
</reference>
<dbReference type="InterPro" id="IPR043502">
    <property type="entry name" value="DNA/RNA_pol_sf"/>
</dbReference>
<dbReference type="InterPro" id="IPR001126">
    <property type="entry name" value="UmuC"/>
</dbReference>
<keyword evidence="1" id="KW-0227">DNA damage</keyword>
<dbReference type="InterPro" id="IPR050356">
    <property type="entry name" value="SulA_CellDiv_inhibitor"/>
</dbReference>
<dbReference type="InterPro" id="IPR043128">
    <property type="entry name" value="Rev_trsase/Diguanyl_cyclase"/>
</dbReference>
<evidence type="ECO:0000259" key="2">
    <source>
        <dbReference type="PROSITE" id="PS50173"/>
    </source>
</evidence>
<dbReference type="Gene3D" id="1.10.150.20">
    <property type="entry name" value="5' to 3' exonuclease, C-terminal subdomain"/>
    <property type="match status" value="1"/>
</dbReference>
<evidence type="ECO:0000313" key="3">
    <source>
        <dbReference type="EMBL" id="SUZ82923.1"/>
    </source>
</evidence>
<protein>
    <recommendedName>
        <fullName evidence="2">UmuC domain-containing protein</fullName>
    </recommendedName>
</protein>
<dbReference type="Gene3D" id="3.30.70.270">
    <property type="match status" value="1"/>
</dbReference>
<dbReference type="PANTHER" id="PTHR35369">
    <property type="entry name" value="BLR3025 PROTEIN-RELATED"/>
    <property type="match status" value="1"/>
</dbReference>
<organism evidence="3">
    <name type="scientific">marine metagenome</name>
    <dbReference type="NCBI Taxonomy" id="408172"/>
    <lineage>
        <taxon>unclassified sequences</taxon>
        <taxon>metagenomes</taxon>
        <taxon>ecological metagenomes</taxon>
    </lineage>
</organism>
<proteinExistence type="predicted"/>
<dbReference type="GO" id="GO:0006281">
    <property type="term" value="P:DNA repair"/>
    <property type="evidence" value="ECO:0007669"/>
    <property type="project" value="InterPro"/>
</dbReference>
<dbReference type="AlphaFoldDB" id="A0A381QZL4"/>
<evidence type="ECO:0000256" key="1">
    <source>
        <dbReference type="ARBA" id="ARBA00022763"/>
    </source>
</evidence>
<sequence length="399" mass="43687">MTDRSIACMLVTHLPVKAEIRRYPQLRGKPVIITESYGSKNLVLDSSAEARGVSAGMPLAEAMARCKDASLVQADAPYYNETFDKLVKALELRSPVVERDGLGCAYVDLDGLELMYGGEARVVASLLQAAPSEFNPRVGVAGGKFPAYIAAVTTQSGRATKVPQDAAGKAAFMDGLSIVLLPLSWANKTRLHRFGIHTLGQLSALPEGAVQAQLGAEGRRAWLLASGVDNRLLTPHRTQQVVEESLTFPSPTITWSPILMALSTLLGRAFARPEIGGRYVRTATIESRVYRLPPWVKKFGFKEALGSRDRALFALKSRLDSVTLPGPLEDMKLTLAGFTGESGIQTNLFSDVRKQEQLKEMMRQLEALLGGKPPIYQMKEIEPWSRIPERRQALVPFDP</sequence>
<gene>
    <name evidence="3" type="ORF">METZ01_LOCUS35777</name>
</gene>
<dbReference type="Pfam" id="PF00817">
    <property type="entry name" value="IMS"/>
    <property type="match status" value="1"/>
</dbReference>
<dbReference type="SUPFAM" id="SSF56672">
    <property type="entry name" value="DNA/RNA polymerases"/>
    <property type="match status" value="1"/>
</dbReference>
<dbReference type="Gene3D" id="3.40.1170.60">
    <property type="match status" value="1"/>
</dbReference>
<feature type="domain" description="UmuC" evidence="2">
    <location>
        <begin position="22"/>
        <end position="112"/>
    </location>
</feature>
<dbReference type="PANTHER" id="PTHR35369:SF2">
    <property type="entry name" value="BLR3025 PROTEIN"/>
    <property type="match status" value="1"/>
</dbReference>